<reference evidence="1 2" key="1">
    <citation type="submission" date="2019-03" db="EMBL/GenBank/DDBJ databases">
        <title>Single cell metagenomics reveals metabolic interactions within the superorganism composed of flagellate Streblomastix strix and complex community of Bacteroidetes bacteria on its surface.</title>
        <authorList>
            <person name="Treitli S.C."/>
            <person name="Kolisko M."/>
            <person name="Husnik F."/>
            <person name="Keeling P."/>
            <person name="Hampl V."/>
        </authorList>
    </citation>
    <scope>NUCLEOTIDE SEQUENCE [LARGE SCALE GENOMIC DNA]</scope>
    <source>
        <strain evidence="1">ST1C</strain>
    </source>
</reference>
<dbReference type="Proteomes" id="UP000324800">
    <property type="component" value="Unassembled WGS sequence"/>
</dbReference>
<comment type="caution">
    <text evidence="1">The sequence shown here is derived from an EMBL/GenBank/DDBJ whole genome shotgun (WGS) entry which is preliminary data.</text>
</comment>
<dbReference type="AlphaFoldDB" id="A0A5J4S455"/>
<name>A0A5J4S455_9EUKA</name>
<proteinExistence type="predicted"/>
<gene>
    <name evidence="1" type="ORF">EZS28_052557</name>
</gene>
<evidence type="ECO:0008006" key="3">
    <source>
        <dbReference type="Google" id="ProtNLM"/>
    </source>
</evidence>
<evidence type="ECO:0000313" key="2">
    <source>
        <dbReference type="Proteomes" id="UP000324800"/>
    </source>
</evidence>
<protein>
    <recommendedName>
        <fullName evidence="3">C2 domain-containing protein</fullName>
    </recommendedName>
</protein>
<organism evidence="1 2">
    <name type="scientific">Streblomastix strix</name>
    <dbReference type="NCBI Taxonomy" id="222440"/>
    <lineage>
        <taxon>Eukaryota</taxon>
        <taxon>Metamonada</taxon>
        <taxon>Preaxostyla</taxon>
        <taxon>Oxymonadida</taxon>
        <taxon>Streblomastigidae</taxon>
        <taxon>Streblomastix</taxon>
    </lineage>
</organism>
<evidence type="ECO:0000313" key="1">
    <source>
        <dbReference type="EMBL" id="KAA6340103.1"/>
    </source>
</evidence>
<dbReference type="OrthoDB" id="67700at2759"/>
<accession>A0A5J4S455</accession>
<sequence>MSQKSLEYLESIQSAKSISSHSSQKQIQQQQQYVKGVILIDNIQIRGFPEYVGSNKLYPQVDFSLGDAGRVMPPAKQTCNYDFINEKIQLNYDPNNKLLKSDLQVKVYNLDKSVKDKLIDFKQVDVC</sequence>
<dbReference type="EMBL" id="SNRW01040987">
    <property type="protein sequence ID" value="KAA6340103.1"/>
    <property type="molecule type" value="Genomic_DNA"/>
</dbReference>